<reference evidence="1" key="2">
    <citation type="journal article" date="2004" name="Nature">
        <title>The DNA sequence and comparative analysis of human chromosome 10.</title>
        <authorList>
            <person name="Deloukas P."/>
            <person name="Earthrowl M.E."/>
            <person name="Grafham D.V."/>
            <person name="Rubenfield M."/>
            <person name="French L."/>
            <person name="Steward C.A."/>
            <person name="Sims S.K."/>
            <person name="Jones M.C."/>
            <person name="Searle S."/>
            <person name="Scott C."/>
            <person name="Howe K."/>
            <person name="Hunt S.E."/>
            <person name="Andrews T.D."/>
            <person name="Gilbert J.G."/>
            <person name="Swarbreck D."/>
            <person name="Ashurst J.L."/>
            <person name="Taylor A."/>
            <person name="Battles J."/>
            <person name="Bird C.P."/>
            <person name="Ainscough R."/>
            <person name="Almeida J.P."/>
            <person name="Ashwell R.I."/>
            <person name="Ambrose K.D."/>
            <person name="Babbage A.K."/>
            <person name="Bagguley C.L."/>
            <person name="Bailey J."/>
            <person name="Banerjee R."/>
            <person name="Bates K."/>
            <person name="Beasley H."/>
            <person name="Bray-Allen S."/>
            <person name="Brown A.J."/>
            <person name="Brown J.Y."/>
            <person name="Burford D.C."/>
            <person name="Burrill W."/>
            <person name="Burton J."/>
            <person name="Cahill P."/>
            <person name="Camire D."/>
            <person name="Carter N.P."/>
            <person name="Chapman J.C."/>
            <person name="Clark S.Y."/>
            <person name="Clarke G."/>
            <person name="Clee C.M."/>
            <person name="Clegg S."/>
            <person name="Corby N."/>
            <person name="Coulson A."/>
            <person name="Dhami P."/>
            <person name="Dutta I."/>
            <person name="Dunn M."/>
            <person name="Faulkner L."/>
            <person name="Frankish A."/>
            <person name="Frankland J.A."/>
            <person name="Garner P."/>
            <person name="Garnett J."/>
            <person name="Gribble S."/>
            <person name="Griffiths C."/>
            <person name="Grocock R."/>
            <person name="Gustafson E."/>
            <person name="Hammond S."/>
            <person name="Harley J.L."/>
            <person name="Hart E."/>
            <person name="Heath P.D."/>
            <person name="Ho T.P."/>
            <person name="Hopkins B."/>
            <person name="Horne J."/>
            <person name="Howden P.J."/>
            <person name="Huckle E."/>
            <person name="Hynds C."/>
            <person name="Johnson C."/>
            <person name="Johnson D."/>
            <person name="Kana A."/>
            <person name="Kay M."/>
            <person name="Kimberley A.M."/>
            <person name="Kershaw J.K."/>
            <person name="Kokkinaki M."/>
            <person name="Laird G.K."/>
            <person name="Lawlor S."/>
            <person name="Lee H.M."/>
            <person name="Leongamornlert D.A."/>
            <person name="Laird G."/>
            <person name="Lloyd C."/>
            <person name="Lloyd D.M."/>
            <person name="Loveland J."/>
            <person name="Lovell J."/>
            <person name="McLaren S."/>
            <person name="McLay K.E."/>
            <person name="McMurray A."/>
            <person name="Mashreghi-Mohammadi M."/>
            <person name="Matthews L."/>
            <person name="Milne S."/>
            <person name="Nickerson T."/>
            <person name="Nguyen M."/>
            <person name="Overton-Larty E."/>
            <person name="Palmer S.A."/>
            <person name="Pearce A.V."/>
            <person name="Peck A.I."/>
            <person name="Pelan S."/>
            <person name="Phillimore B."/>
            <person name="Porter K."/>
            <person name="Rice C.M."/>
            <person name="Rogosin A."/>
            <person name="Ross M.T."/>
            <person name="Sarafidou T."/>
            <person name="Sehra H.K."/>
            <person name="Shownkeen R."/>
            <person name="Skuce C.D."/>
            <person name="Smith M."/>
            <person name="Standring L."/>
            <person name="Sycamore N."/>
            <person name="Tester J."/>
            <person name="Thorpe A."/>
            <person name="Torcasso W."/>
            <person name="Tracey A."/>
            <person name="Tromans A."/>
            <person name="Tsolas J."/>
            <person name="Wall M."/>
            <person name="Walsh J."/>
            <person name="Wang H."/>
            <person name="Weinstock K."/>
            <person name="West A.P."/>
            <person name="Willey D.L."/>
            <person name="Whitehead S.L."/>
            <person name="Wilming L."/>
            <person name="Wray P.W."/>
            <person name="Young L."/>
            <person name="Chen Y."/>
            <person name="Lovering R.C."/>
            <person name="Moschonas N.K."/>
            <person name="Siebert R."/>
            <person name="Fechtel K."/>
            <person name="Bentley D."/>
            <person name="Durbin R."/>
            <person name="Hubbard T."/>
            <person name="Doucette-Stamm L."/>
            <person name="Beck S."/>
            <person name="Smith D.R."/>
            <person name="Rogers J."/>
        </authorList>
    </citation>
    <scope>NUCLEOTIDE SEQUENCE [LARGE SCALE GENOMIC DNA]</scope>
</reference>
<keyword evidence="2" id="KW-1185">Reference proteome</keyword>
<name>A0A8I5KSE3_HUMAN</name>
<gene>
    <name evidence="1" type="primary">MYPN</name>
</gene>
<reference evidence="1" key="4">
    <citation type="submission" date="2025-08" db="UniProtKB">
        <authorList>
            <consortium name="Ensembl"/>
        </authorList>
    </citation>
    <scope>IDENTIFICATION</scope>
</reference>
<dbReference type="Ensembl" id="ENST00000687705.1">
    <property type="protein sequence ID" value="ENSP00000509639.1"/>
    <property type="gene ID" value="ENSG00000138347.17"/>
</dbReference>
<dbReference type="AlphaFoldDB" id="A0A8I5KSE3"/>
<dbReference type="EMBL" id="AL512429">
    <property type="status" value="NOT_ANNOTATED_CDS"/>
    <property type="molecule type" value="Genomic_DNA"/>
</dbReference>
<dbReference type="HGNC" id="HGNC:23246">
    <property type="gene designation" value="MYPN"/>
</dbReference>
<evidence type="ECO:0000313" key="1">
    <source>
        <dbReference type="Ensembl" id="ENSP00000509639.1"/>
    </source>
</evidence>
<reference evidence="1" key="5">
    <citation type="submission" date="2025-09" db="UniProtKB">
        <authorList>
            <consortium name="Ensembl"/>
        </authorList>
    </citation>
    <scope>IDENTIFICATION</scope>
</reference>
<protein>
    <submittedName>
        <fullName evidence="1">Myopalladin</fullName>
    </submittedName>
</protein>
<dbReference type="EMBL" id="AC024258">
    <property type="status" value="NOT_ANNOTATED_CDS"/>
    <property type="molecule type" value="Genomic_DNA"/>
</dbReference>
<proteinExistence type="predicted"/>
<dbReference type="GeneTree" id="ENSGT00940000153441"/>
<evidence type="ECO:0000313" key="2">
    <source>
        <dbReference type="Proteomes" id="UP000005640"/>
    </source>
</evidence>
<dbReference type="Proteomes" id="UP000005640">
    <property type="component" value="Chromosome 10"/>
</dbReference>
<sequence length="39" mass="4363">MLTVQVKTSSAIELPDSLAFLWIIPMWNVSQAHGLYSSK</sequence>
<dbReference type="EMBL" id="AC016395">
    <property type="status" value="NOT_ANNOTATED_CDS"/>
    <property type="molecule type" value="Genomic_DNA"/>
</dbReference>
<reference evidence="1 2" key="3">
    <citation type="journal article" date="2004" name="Nature">
        <title>Finishing the euchromatic sequence of the human genome.</title>
        <authorList>
            <consortium name="International Human Genome Sequencing Consortium"/>
        </authorList>
    </citation>
    <scope>NUCLEOTIDE SEQUENCE [LARGE SCALE GENOMIC DNA]</scope>
</reference>
<dbReference type="OpenTargets" id="ENSG00000138347"/>
<organism evidence="1 2">
    <name type="scientific">Homo sapiens</name>
    <name type="common">Human</name>
    <dbReference type="NCBI Taxonomy" id="9606"/>
    <lineage>
        <taxon>Eukaryota</taxon>
        <taxon>Metazoa</taxon>
        <taxon>Chordata</taxon>
        <taxon>Craniata</taxon>
        <taxon>Vertebrata</taxon>
        <taxon>Euteleostomi</taxon>
        <taxon>Mammalia</taxon>
        <taxon>Eutheria</taxon>
        <taxon>Euarchontoglires</taxon>
        <taxon>Primates</taxon>
        <taxon>Haplorrhini</taxon>
        <taxon>Catarrhini</taxon>
        <taxon>Hominidae</taxon>
        <taxon>Homo</taxon>
    </lineage>
</organism>
<dbReference type="OrthoDB" id="6612025at2759"/>
<reference evidence="1 2" key="1">
    <citation type="journal article" date="2001" name="Nature">
        <title>Initial sequencing and analysis of the human genome.</title>
        <authorList>
            <consortium name="International Human Genome Sequencing Consortium"/>
            <person name="Lander E.S."/>
            <person name="Linton L.M."/>
            <person name="Birren B."/>
            <person name="Nusbaum C."/>
            <person name="Zody M.C."/>
            <person name="Baldwin J."/>
            <person name="Devon K."/>
            <person name="Dewar K."/>
            <person name="Doyle M."/>
            <person name="FitzHugh W."/>
            <person name="Funke R."/>
            <person name="Gage D."/>
            <person name="Harris K."/>
            <person name="Heaford A."/>
            <person name="Howland J."/>
            <person name="Kann L."/>
            <person name="Lehoczky J."/>
            <person name="LeVine R."/>
            <person name="McEwan P."/>
            <person name="McKernan K."/>
            <person name="Meldrim J."/>
            <person name="Mesirov J.P."/>
            <person name="Miranda C."/>
            <person name="Morris W."/>
            <person name="Naylor J."/>
            <person name="Raymond C."/>
            <person name="Rosetti M."/>
            <person name="Santos R."/>
            <person name="Sheridan A."/>
            <person name="Sougnez C."/>
            <person name="Stange-Thomann N."/>
            <person name="Stojanovic N."/>
            <person name="Subramanian A."/>
            <person name="Wyman D."/>
            <person name="Rogers J."/>
            <person name="Sulston J."/>
            <person name="Ainscough R."/>
            <person name="Beck S."/>
            <person name="Bentley D."/>
            <person name="Burton J."/>
            <person name="Clee C."/>
            <person name="Carter N."/>
            <person name="Coulson A."/>
            <person name="Deadman R."/>
            <person name="Deloukas P."/>
            <person name="Dunham A."/>
            <person name="Dunham I."/>
            <person name="Durbin R."/>
            <person name="French L."/>
            <person name="Grafham D."/>
            <person name="Gregory S."/>
            <person name="Hubbard T."/>
            <person name="Humphray S."/>
            <person name="Hunt A."/>
            <person name="Jones M."/>
            <person name="Lloyd C."/>
            <person name="McMurray A."/>
            <person name="Matthews L."/>
            <person name="Mercer S."/>
            <person name="Milne S."/>
            <person name="Mullikin J.C."/>
            <person name="Mungall A."/>
            <person name="Plumb R."/>
            <person name="Ross M."/>
            <person name="Shownkeen R."/>
            <person name="Sims S."/>
            <person name="Waterston R.H."/>
            <person name="Wilson R.K."/>
            <person name="Hillier L.W."/>
            <person name="McPherson J.D."/>
            <person name="Marra M.A."/>
            <person name="Mardis E.R."/>
            <person name="Fulton L.A."/>
            <person name="Chinwalla A.T."/>
            <person name="Pepin K.H."/>
            <person name="Gish W.R."/>
            <person name="Chissoe S.L."/>
            <person name="Wendl M.C."/>
            <person name="Delehaunty K.D."/>
            <person name="Miner T.L."/>
            <person name="Delehaunty A."/>
            <person name="Kramer J.B."/>
            <person name="Cook L.L."/>
            <person name="Fulton R.S."/>
            <person name="Johnson D.L."/>
            <person name="Minx P.J."/>
            <person name="Clifton S.W."/>
            <person name="Hawkins T."/>
            <person name="Branscomb E."/>
            <person name="Predki P."/>
            <person name="Richardson P."/>
            <person name="Wenning S."/>
            <person name="Slezak T."/>
            <person name="Doggett N."/>
            <person name="Cheng J.F."/>
            <person name="Olsen A."/>
            <person name="Lucas S."/>
            <person name="Elkin C."/>
            <person name="Uberbacher E."/>
            <person name="Frazier M."/>
            <person name="Gibbs R.A."/>
            <person name="Muzny D.M."/>
            <person name="Scherer S.E."/>
            <person name="Bouck J.B."/>
            <person name="Sodergren E.J."/>
            <person name="Worley K.C."/>
            <person name="Rives C.M."/>
            <person name="Gorrell J.H."/>
            <person name="Metzker M.L."/>
            <person name="Naylor S.L."/>
            <person name="Kucherlapati R.S."/>
            <person name="Nelson D.L."/>
            <person name="Weinstock G.M."/>
            <person name="Sakaki Y."/>
            <person name="Fujiyama A."/>
            <person name="Hattori M."/>
            <person name="Yada T."/>
            <person name="Toyoda A."/>
            <person name="Itoh T."/>
            <person name="Kawagoe C."/>
            <person name="Watanabe H."/>
            <person name="Totoki Y."/>
            <person name="Taylor T."/>
            <person name="Weissenbach J."/>
            <person name="Heilig R."/>
            <person name="Saurin W."/>
            <person name="Artiguenave F."/>
            <person name="Brottier P."/>
            <person name="Bruls T."/>
            <person name="Pelletier E."/>
            <person name="Robert C."/>
            <person name="Wincker P."/>
            <person name="Smith D.R."/>
            <person name="Doucette-Stamm L."/>
            <person name="Rubenfield M."/>
            <person name="Weinstock K."/>
            <person name="Lee H.M."/>
            <person name="Dubois J."/>
            <person name="Rosenthal A."/>
            <person name="Platzer M."/>
            <person name="Nyakatura G."/>
            <person name="Taudien S."/>
            <person name="Rump A."/>
            <person name="Yang H."/>
            <person name="Yu J."/>
            <person name="Wang J."/>
            <person name="Huang G."/>
            <person name="Gu J."/>
            <person name="Hood L."/>
            <person name="Rowen L."/>
            <person name="Madan A."/>
            <person name="Qin S."/>
            <person name="Davis R.W."/>
            <person name="Federspiel N.A."/>
            <person name="Abola A.P."/>
            <person name="Proctor M.J."/>
            <person name="Myers R.M."/>
            <person name="Schmutz J."/>
            <person name="Dickson M."/>
            <person name="Grimwood J."/>
            <person name="Cox D.R."/>
            <person name="Olson M.V."/>
            <person name="Kaul R."/>
            <person name="Raymond C."/>
            <person name="Shimizu N."/>
            <person name="Kawasaki K."/>
            <person name="Minoshima S."/>
            <person name="Evans G.A."/>
            <person name="Athanasiou M."/>
            <person name="Schultz R."/>
            <person name="Roe B.A."/>
            <person name="Chen F."/>
            <person name="Pan H."/>
            <person name="Ramser J."/>
            <person name="Lehrach H."/>
            <person name="Reinhardt R."/>
            <person name="McCombie W.R."/>
            <person name="de la Bastide M."/>
            <person name="Dedhia N."/>
            <person name="Blocker H."/>
            <person name="Hornischer K."/>
            <person name="Nordsiek G."/>
            <person name="Agarwala R."/>
            <person name="Aravind L."/>
            <person name="Bailey J.A."/>
            <person name="Bateman A."/>
            <person name="Batzoglou S."/>
            <person name="Birney E."/>
            <person name="Bork P."/>
            <person name="Brown D.G."/>
            <person name="Burge C.B."/>
            <person name="Cerutti L."/>
            <person name="Chen H.C."/>
            <person name="Church D."/>
            <person name="Clamp M."/>
            <person name="Copley R.R."/>
            <person name="Doerks T."/>
            <person name="Eddy S.R."/>
            <person name="Eichler E.E."/>
            <person name="Furey T.S."/>
            <person name="Galagan J."/>
            <person name="Gilbert J.G."/>
            <person name="Harmon C."/>
            <person name="Hayashizaki Y."/>
            <person name="Haussler D."/>
            <person name="Hermjakob H."/>
            <person name="Hokamp K."/>
            <person name="Jang W."/>
            <person name="Johnson L.S."/>
            <person name="Jones T.A."/>
            <person name="Kasif S."/>
            <person name="Kaspryzk A."/>
            <person name="Kennedy S."/>
            <person name="Kent W.J."/>
            <person name="Kitts P."/>
            <person name="Koonin E.V."/>
            <person name="Korf I."/>
            <person name="Kulp D."/>
            <person name="Lancet D."/>
            <person name="Lowe T.M."/>
            <person name="McLysaght A."/>
            <person name="Mikkelsen T."/>
            <person name="Moran J.V."/>
            <person name="Mulder N."/>
            <person name="Pollara V.J."/>
            <person name="Ponting C.P."/>
            <person name="Schuler G."/>
            <person name="Schultz J."/>
            <person name="Slater G."/>
            <person name="Smit A.F."/>
            <person name="Stupka E."/>
            <person name="Szustakowski J."/>
            <person name="Thierry-Mieg D."/>
            <person name="Thierry-Mieg J."/>
            <person name="Wagner L."/>
            <person name="Wallis J."/>
            <person name="Wheeler R."/>
            <person name="Williams A."/>
            <person name="Wolf Y.I."/>
            <person name="Wolfe K.H."/>
            <person name="Yang S.P."/>
            <person name="Yeh R.F."/>
            <person name="Collins F."/>
            <person name="Guyer M.S."/>
            <person name="Peterson J."/>
            <person name="Felsenfeld A."/>
            <person name="Wetterstrand K.A."/>
            <person name="Patrinos A."/>
            <person name="Morgan M.J."/>
            <person name="de Jong P."/>
            <person name="Catanese J.J."/>
            <person name="Osoegawa K."/>
            <person name="Shizuya H."/>
            <person name="Choi S."/>
            <person name="Chen Y.J."/>
        </authorList>
    </citation>
    <scope>NUCLEOTIDE SEQUENCE [LARGE SCALE GENOMIC DNA]</scope>
</reference>
<accession>A0A8I5KSE3</accession>